<evidence type="ECO:0000256" key="2">
    <source>
        <dbReference type="ARBA" id="ARBA00022475"/>
    </source>
</evidence>
<gene>
    <name evidence="7" type="primary">ecfT</name>
    <name evidence="7" type="ORF">DSM112329_03370</name>
</gene>
<dbReference type="GO" id="GO:0043190">
    <property type="term" value="C:ATP-binding cassette (ABC) transporter complex"/>
    <property type="evidence" value="ECO:0007669"/>
    <property type="project" value="InterPro"/>
</dbReference>
<evidence type="ECO:0000313" key="7">
    <source>
        <dbReference type="EMBL" id="XAY06499.1"/>
    </source>
</evidence>
<dbReference type="NCBIfam" id="TIGR02454">
    <property type="entry name" value="ECF_T_CbiQ"/>
    <property type="match status" value="1"/>
</dbReference>
<evidence type="ECO:0000256" key="5">
    <source>
        <dbReference type="ARBA" id="ARBA00023136"/>
    </source>
</evidence>
<comment type="subcellular location">
    <subcellularLocation>
        <location evidence="1">Cell membrane</location>
        <topology evidence="1">Multi-pass membrane protein</topology>
    </subcellularLocation>
</comment>
<proteinExistence type="predicted"/>
<keyword evidence="4 6" id="KW-1133">Transmembrane helix</keyword>
<dbReference type="CDD" id="cd16914">
    <property type="entry name" value="EcfT"/>
    <property type="match status" value="1"/>
</dbReference>
<dbReference type="GO" id="GO:0006824">
    <property type="term" value="P:cobalt ion transport"/>
    <property type="evidence" value="ECO:0007669"/>
    <property type="project" value="InterPro"/>
</dbReference>
<keyword evidence="2" id="KW-1003">Cell membrane</keyword>
<dbReference type="PANTHER" id="PTHR34857">
    <property type="entry name" value="SLL0384 PROTEIN"/>
    <property type="match status" value="1"/>
</dbReference>
<feature type="transmembrane region" description="Helical" evidence="6">
    <location>
        <begin position="77"/>
        <end position="95"/>
    </location>
</feature>
<dbReference type="InterPro" id="IPR003339">
    <property type="entry name" value="ABC/ECF_trnsptr_transmembrane"/>
</dbReference>
<dbReference type="InterPro" id="IPR051611">
    <property type="entry name" value="ECF_transporter_component"/>
</dbReference>
<dbReference type="EMBL" id="CP114014">
    <property type="protein sequence ID" value="XAY06499.1"/>
    <property type="molecule type" value="Genomic_DNA"/>
</dbReference>
<feature type="transmembrane region" description="Helical" evidence="6">
    <location>
        <begin position="52"/>
        <end position="70"/>
    </location>
</feature>
<feature type="transmembrane region" description="Helical" evidence="6">
    <location>
        <begin position="240"/>
        <end position="257"/>
    </location>
</feature>
<organism evidence="7">
    <name type="scientific">Paraconexibacter sp. AEG42_29</name>
    <dbReference type="NCBI Taxonomy" id="2997339"/>
    <lineage>
        <taxon>Bacteria</taxon>
        <taxon>Bacillati</taxon>
        <taxon>Actinomycetota</taxon>
        <taxon>Thermoleophilia</taxon>
        <taxon>Solirubrobacterales</taxon>
        <taxon>Paraconexibacteraceae</taxon>
        <taxon>Paraconexibacter</taxon>
    </lineage>
</organism>
<dbReference type="PANTHER" id="PTHR34857:SF2">
    <property type="entry name" value="SLL0384 PROTEIN"/>
    <property type="match status" value="1"/>
</dbReference>
<dbReference type="RefSeq" id="WP_354697731.1">
    <property type="nucleotide sequence ID" value="NZ_CP114014.1"/>
</dbReference>
<evidence type="ECO:0000256" key="3">
    <source>
        <dbReference type="ARBA" id="ARBA00022692"/>
    </source>
</evidence>
<dbReference type="InterPro" id="IPR012809">
    <property type="entry name" value="ECF_CbiQ"/>
</dbReference>
<evidence type="ECO:0000256" key="1">
    <source>
        <dbReference type="ARBA" id="ARBA00004651"/>
    </source>
</evidence>
<name>A0AAU7AY11_9ACTN</name>
<dbReference type="KEGG" id="parq:DSM112329_03370"/>
<evidence type="ECO:0000256" key="4">
    <source>
        <dbReference type="ARBA" id="ARBA00022989"/>
    </source>
</evidence>
<dbReference type="Pfam" id="PF02361">
    <property type="entry name" value="CbiQ"/>
    <property type="match status" value="1"/>
</dbReference>
<keyword evidence="5 6" id="KW-0472">Membrane</keyword>
<reference evidence="7" key="1">
    <citation type="submission" date="2022-12" db="EMBL/GenBank/DDBJ databases">
        <title>Paraconexibacter alkalitolerans sp. nov. and Baekduia alba sp. nov., isolated from soil and emended description of the genera Paraconexibacter (Chun et al., 2020) and Baekduia (An et al., 2020).</title>
        <authorList>
            <person name="Vieira S."/>
            <person name="Huber K.J."/>
            <person name="Geppert A."/>
            <person name="Wolf J."/>
            <person name="Neumann-Schaal M."/>
            <person name="Muesken M."/>
            <person name="Overmann J."/>
        </authorList>
    </citation>
    <scope>NUCLEOTIDE SEQUENCE</scope>
    <source>
        <strain evidence="7">AEG42_29</strain>
    </source>
</reference>
<accession>A0AAU7AY11</accession>
<protein>
    <submittedName>
        <fullName evidence="7">Energy-coupling factor transporter transmembrane protein EcfT</fullName>
    </submittedName>
</protein>
<dbReference type="AlphaFoldDB" id="A0AAU7AY11"/>
<feature type="transmembrane region" description="Helical" evidence="6">
    <location>
        <begin position="151"/>
        <end position="170"/>
    </location>
</feature>
<evidence type="ECO:0000256" key="6">
    <source>
        <dbReference type="SAM" id="Phobius"/>
    </source>
</evidence>
<sequence length="260" mass="27723">MADACNHSLALTQLAGDTGSRVHRLDPRAKLLGLLTVTFVVVSAPLGRWPVYAAGAAVLLAVAAAARIRPGDLWRRVRVVLPLVLLAAALLPLLRRGGTSYDLGLLTVHQAGLEIFGAVAAKATIGTSSAALLGMTTAFPAVLRGLEALRVPRLLILIAAFMYRYLFVIVEELGRMRAALAARGYRPRHALQAGAMGRVATAMFLRTYGRGERVYLAMLARGYQGTMPRLDPLVLQRADVLFVAVIAGCLLPVRILAGTP</sequence>
<keyword evidence="3 6" id="KW-0812">Transmembrane</keyword>